<dbReference type="HOGENOM" id="CLU_468460_0_0_1"/>
<sequence length="779" mass="88873">MAFDLDECLRRSKTRFQTSILSILERYNYPFEDDFVISMETLTYDTPDGPKQWGDLSSKELRKLFKRHVRSQRTAGIFSSARIKDKTASEESDAEIVSVRRRFEDIHFQNLNVDDVKTQEKVLVQVDVIVQDDARRIPKWIMLEPSSSHFTSPLRELKGNQSSVCRKKVELANECSSSSPYQLQFSGVPMLPDTITVPRHQYFQEMNETCYNSTLEECQSADESCSWSNVTLADLYPKMVEVLTKRITRETQKKAFKYMFGHYKNKRGHARRPKLSITVEKIRKFRPLKLKKALLSICSSSTDIQNQTFGNNINENTGPCDDQCFINNSSGLVPLSYSDTNEMEMEMDCSDSSLDYHLVFRKDQKLSEQNANALARMGETFLAEDQLQTTSSLKSSKYKKSGNLTYKHSLEPPFRTSSTSTGSVALHLAKKTQKNDFPSDDTSGFCSSTCSIVNNSNTFTPIKDYYRASGTSLINPELKISERQNSFQRRHSFSSLSMKQSPSETPQKYEDAFEKLYYKLLSRGSQKPLTLTKPLSNSQKLEEKGGIMKNTFGDSVRSNTQYDIAFEKIYQQLSSEVVPKIPGFQRASNLRKYEGIQMSETVNALVNSPVRSLYTIPRVKRLGNFQNDLLSSPVKRLKNIPEHFFSTKCQQTSHKRYGDLQTVDMDSASLHNGSNTRFFNSHSCHHQDSGFHASSDKTFLVIPDASVKELENADVHSSWPRTVPNYSRPGNALKRRQKVSRKLSYTDGKDRNPGNPLDNVLIKSHQGAFMAYRENNIVL</sequence>
<organism evidence="2 3">
    <name type="scientific">Meleagris gallopavo</name>
    <name type="common">Wild turkey</name>
    <dbReference type="NCBI Taxonomy" id="9103"/>
    <lineage>
        <taxon>Eukaryota</taxon>
        <taxon>Metazoa</taxon>
        <taxon>Chordata</taxon>
        <taxon>Craniata</taxon>
        <taxon>Vertebrata</taxon>
        <taxon>Euteleostomi</taxon>
        <taxon>Archelosauria</taxon>
        <taxon>Archosauria</taxon>
        <taxon>Dinosauria</taxon>
        <taxon>Saurischia</taxon>
        <taxon>Theropoda</taxon>
        <taxon>Coelurosauria</taxon>
        <taxon>Aves</taxon>
        <taxon>Neognathae</taxon>
        <taxon>Galloanserae</taxon>
        <taxon>Galliformes</taxon>
        <taxon>Phasianidae</taxon>
        <taxon>Meleagridinae</taxon>
        <taxon>Meleagris</taxon>
    </lineage>
</organism>
<evidence type="ECO:0000256" key="1">
    <source>
        <dbReference type="SAM" id="MobiDB-lite"/>
    </source>
</evidence>
<proteinExistence type="predicted"/>
<dbReference type="Bgee" id="ENSMGAG00000014393">
    <property type="expression patterns" value="Expressed in bursa of Fabricius and 17 other cell types or tissues"/>
</dbReference>
<dbReference type="GeneTree" id="ENSGT00390000005575"/>
<reference evidence="2" key="2">
    <citation type="submission" date="2025-08" db="UniProtKB">
        <authorList>
            <consortium name="Ensembl"/>
        </authorList>
    </citation>
    <scope>IDENTIFICATION</scope>
</reference>
<dbReference type="Proteomes" id="UP000001645">
    <property type="component" value="Chromosome 1"/>
</dbReference>
<dbReference type="PANTHER" id="PTHR15992:SF5">
    <property type="entry name" value="HOLLIDAY JUNCTION RECOGNITION PROTEIN"/>
    <property type="match status" value="1"/>
</dbReference>
<reference evidence="2 3" key="1">
    <citation type="journal article" date="2010" name="PLoS Biol.">
        <title>Multi-platform next-generation sequencing of the domestic turkey (Meleagris gallopavo): genome assembly and analysis.</title>
        <authorList>
            <person name="Dalloul R.A."/>
            <person name="Long J.A."/>
            <person name="Zimin A.V."/>
            <person name="Aslam L."/>
            <person name="Beal K."/>
            <person name="Blomberg L.A."/>
            <person name="Bouffard P."/>
            <person name="Burt D.W."/>
            <person name="Crasta O."/>
            <person name="Crooijmans R.P."/>
            <person name="Cooper K."/>
            <person name="Coulombe R.A."/>
            <person name="De S."/>
            <person name="Delany M.E."/>
            <person name="Dodgson J.B."/>
            <person name="Dong J.J."/>
            <person name="Evans C."/>
            <person name="Frederickson K.M."/>
            <person name="Flicek P."/>
            <person name="Florea L."/>
            <person name="Folkerts O."/>
            <person name="Groenen M.A."/>
            <person name="Harkins T.T."/>
            <person name="Herrero J."/>
            <person name="Hoffmann S."/>
            <person name="Megens H.J."/>
            <person name="Jiang A."/>
            <person name="de Jong P."/>
            <person name="Kaiser P."/>
            <person name="Kim H."/>
            <person name="Kim K.W."/>
            <person name="Kim S."/>
            <person name="Langenberger D."/>
            <person name="Lee M.K."/>
            <person name="Lee T."/>
            <person name="Mane S."/>
            <person name="Marcais G."/>
            <person name="Marz M."/>
            <person name="McElroy A.P."/>
            <person name="Modise T."/>
            <person name="Nefedov M."/>
            <person name="Notredame C."/>
            <person name="Paton I.R."/>
            <person name="Payne W.S."/>
            <person name="Pertea G."/>
            <person name="Prickett D."/>
            <person name="Puiu D."/>
            <person name="Qioa D."/>
            <person name="Raineri E."/>
            <person name="Ruffier M."/>
            <person name="Salzberg S.L."/>
            <person name="Schatz M.C."/>
            <person name="Scheuring C."/>
            <person name="Schmidt C.J."/>
            <person name="Schroeder S."/>
            <person name="Searle S.M."/>
            <person name="Smith E.J."/>
            <person name="Smith J."/>
            <person name="Sonstegard T.S."/>
            <person name="Stadler P.F."/>
            <person name="Tafer H."/>
            <person name="Tu Z.J."/>
            <person name="Van Tassell C.P."/>
            <person name="Vilella A.J."/>
            <person name="Williams K.P."/>
            <person name="Yorke J.A."/>
            <person name="Zhang L."/>
            <person name="Zhang H.B."/>
            <person name="Zhang X."/>
            <person name="Zhang Y."/>
            <person name="Reed K.M."/>
        </authorList>
    </citation>
    <scope>NUCLEOTIDE SEQUENCE [LARGE SCALE GENOMIC DNA]</scope>
</reference>
<dbReference type="GO" id="GO:0042393">
    <property type="term" value="F:histone binding"/>
    <property type="evidence" value="ECO:0007669"/>
    <property type="project" value="TreeGrafter"/>
</dbReference>
<protein>
    <submittedName>
        <fullName evidence="2">Holliday junction recognition protein</fullName>
    </submittedName>
</protein>
<evidence type="ECO:0000313" key="3">
    <source>
        <dbReference type="Proteomes" id="UP000001645"/>
    </source>
</evidence>
<dbReference type="Ensembl" id="ENSMGAT00000016179.3">
    <property type="protein sequence ID" value="ENSMGAP00000015230.3"/>
    <property type="gene ID" value="ENSMGAG00000014393.3"/>
</dbReference>
<name>G1NNK3_MELGA</name>
<dbReference type="InParanoid" id="G1NNK3"/>
<keyword evidence="3" id="KW-1185">Reference proteome</keyword>
<dbReference type="GO" id="GO:0034080">
    <property type="term" value="P:CENP-A containing chromatin assembly"/>
    <property type="evidence" value="ECO:0007669"/>
    <property type="project" value="TreeGrafter"/>
</dbReference>
<dbReference type="AlphaFoldDB" id="G1NNK3"/>
<dbReference type="Gene3D" id="6.10.250.2320">
    <property type="match status" value="1"/>
</dbReference>
<dbReference type="GO" id="GO:0000775">
    <property type="term" value="C:chromosome, centromeric region"/>
    <property type="evidence" value="ECO:0007669"/>
    <property type="project" value="TreeGrafter"/>
</dbReference>
<gene>
    <name evidence="2" type="primary">HJURP</name>
</gene>
<dbReference type="PANTHER" id="PTHR15992">
    <property type="entry name" value="HOLLIDAY JUNCTION RECOGNITION PROTEIN"/>
    <property type="match status" value="1"/>
</dbReference>
<evidence type="ECO:0000313" key="2">
    <source>
        <dbReference type="Ensembl" id="ENSMGAP00000015230.3"/>
    </source>
</evidence>
<reference evidence="2" key="3">
    <citation type="submission" date="2025-09" db="UniProtKB">
        <authorList>
            <consortium name="Ensembl"/>
        </authorList>
    </citation>
    <scope>IDENTIFICATION</scope>
</reference>
<feature type="region of interest" description="Disordered" evidence="1">
    <location>
        <begin position="721"/>
        <end position="757"/>
    </location>
</feature>
<accession>G1NNK3</accession>